<evidence type="ECO:0000256" key="1">
    <source>
        <dbReference type="ARBA" id="ARBA00004651"/>
    </source>
</evidence>
<comment type="caution">
    <text evidence="9">The sequence shown here is derived from an EMBL/GenBank/DDBJ whole genome shotgun (WGS) entry which is preliminary data.</text>
</comment>
<accession>A0A2S3ZWC7</accession>
<dbReference type="InterPro" id="IPR032816">
    <property type="entry name" value="VTT_dom"/>
</dbReference>
<feature type="transmembrane region" description="Helical" evidence="7">
    <location>
        <begin position="163"/>
        <end position="184"/>
    </location>
</feature>
<dbReference type="PANTHER" id="PTHR30353:SF0">
    <property type="entry name" value="TRANSMEMBRANE PROTEIN"/>
    <property type="match status" value="1"/>
</dbReference>
<evidence type="ECO:0000313" key="10">
    <source>
        <dbReference type="Proteomes" id="UP000237061"/>
    </source>
</evidence>
<organism evidence="9 10">
    <name type="scientific">Arthrobacter glacialis</name>
    <dbReference type="NCBI Taxonomy" id="1664"/>
    <lineage>
        <taxon>Bacteria</taxon>
        <taxon>Bacillati</taxon>
        <taxon>Actinomycetota</taxon>
        <taxon>Actinomycetes</taxon>
        <taxon>Micrococcales</taxon>
        <taxon>Micrococcaceae</taxon>
        <taxon>Arthrobacter</taxon>
    </lineage>
</organism>
<comment type="similarity">
    <text evidence="2 7">Belongs to the DedA family.</text>
</comment>
<evidence type="ECO:0000256" key="6">
    <source>
        <dbReference type="ARBA" id="ARBA00023136"/>
    </source>
</evidence>
<keyword evidence="6 7" id="KW-0472">Membrane</keyword>
<dbReference type="RefSeq" id="WP_103465832.1">
    <property type="nucleotide sequence ID" value="NZ_PPXC01000007.1"/>
</dbReference>
<name>A0A2S3ZWC7_ARTGL</name>
<evidence type="ECO:0000256" key="5">
    <source>
        <dbReference type="ARBA" id="ARBA00022989"/>
    </source>
</evidence>
<evidence type="ECO:0000313" key="9">
    <source>
        <dbReference type="EMBL" id="POH73483.1"/>
    </source>
</evidence>
<dbReference type="PANTHER" id="PTHR30353">
    <property type="entry name" value="INNER MEMBRANE PROTEIN DEDA-RELATED"/>
    <property type="match status" value="1"/>
</dbReference>
<dbReference type="Pfam" id="PF09335">
    <property type="entry name" value="VTT_dom"/>
    <property type="match status" value="1"/>
</dbReference>
<dbReference type="GO" id="GO:0005886">
    <property type="term" value="C:plasma membrane"/>
    <property type="evidence" value="ECO:0007669"/>
    <property type="project" value="UniProtKB-SubCell"/>
</dbReference>
<dbReference type="InterPro" id="IPR032818">
    <property type="entry name" value="DedA-like"/>
</dbReference>
<dbReference type="Proteomes" id="UP000237061">
    <property type="component" value="Unassembled WGS sequence"/>
</dbReference>
<keyword evidence="3 7" id="KW-1003">Cell membrane</keyword>
<dbReference type="EMBL" id="PPXC01000007">
    <property type="protein sequence ID" value="POH73483.1"/>
    <property type="molecule type" value="Genomic_DNA"/>
</dbReference>
<gene>
    <name evidence="9" type="ORF">CVS27_11295</name>
</gene>
<evidence type="ECO:0000259" key="8">
    <source>
        <dbReference type="Pfam" id="PF09335"/>
    </source>
</evidence>
<keyword evidence="10" id="KW-1185">Reference proteome</keyword>
<comment type="subcellular location">
    <subcellularLocation>
        <location evidence="1 7">Cell membrane</location>
        <topology evidence="1 7">Multi-pass membrane protein</topology>
    </subcellularLocation>
</comment>
<keyword evidence="4 7" id="KW-0812">Transmembrane</keyword>
<evidence type="ECO:0000256" key="7">
    <source>
        <dbReference type="RuleBase" id="RU367016"/>
    </source>
</evidence>
<evidence type="ECO:0000256" key="3">
    <source>
        <dbReference type="ARBA" id="ARBA00022475"/>
    </source>
</evidence>
<dbReference type="AlphaFoldDB" id="A0A2S3ZWC7"/>
<feature type="transmembrane region" description="Helical" evidence="7">
    <location>
        <begin position="190"/>
        <end position="210"/>
    </location>
</feature>
<proteinExistence type="inferred from homology"/>
<evidence type="ECO:0000256" key="4">
    <source>
        <dbReference type="ARBA" id="ARBA00022692"/>
    </source>
</evidence>
<feature type="transmembrane region" description="Helical" evidence="7">
    <location>
        <begin position="74"/>
        <end position="95"/>
    </location>
</feature>
<sequence length="239" mass="25307">MDRNSARQLVAVVGDLNTIFGALTDLLLGAAGQPWIYLVVVLGCIIDGFFPPFPSEAIVVGLASLMLAPGGPEPWLLLPAAALGAFIGDNVAYGIGRRVGTTRFKWMRAPIMVRSFDRVGQKLEQRAVSFILVARFLPVVRVAVNLTAGATGYSRKCFMAMTAFSATLWAGYSLGIGVLAGTWFQDSPMLGLVVAIVIAALLGLIADWVAGLFRRKAKLGTPANAVVAAESGQDQLVSR</sequence>
<feature type="domain" description="VTT" evidence="8">
    <location>
        <begin position="53"/>
        <end position="177"/>
    </location>
</feature>
<feature type="transmembrane region" description="Helical" evidence="7">
    <location>
        <begin position="35"/>
        <end position="54"/>
    </location>
</feature>
<protein>
    <submittedName>
        <fullName evidence="9">Alkaline phosphatase</fullName>
    </submittedName>
</protein>
<reference evidence="9 10" key="1">
    <citation type="submission" date="2018-01" db="EMBL/GenBank/DDBJ databases">
        <title>Arthrobacter sp. nov., from glaciers in China.</title>
        <authorList>
            <person name="Liu Q."/>
            <person name="Xin Y.-H."/>
        </authorList>
    </citation>
    <scope>NUCLEOTIDE SEQUENCE [LARGE SCALE GENOMIC DNA]</scope>
    <source>
        <strain evidence="9 10">HLT2-12-2</strain>
    </source>
</reference>
<keyword evidence="5 7" id="KW-1133">Transmembrane helix</keyword>
<evidence type="ECO:0000256" key="2">
    <source>
        <dbReference type="ARBA" id="ARBA00010792"/>
    </source>
</evidence>